<dbReference type="InterPro" id="IPR032466">
    <property type="entry name" value="Metal_Hydrolase"/>
</dbReference>
<evidence type="ECO:0000313" key="6">
    <source>
        <dbReference type="Proteomes" id="UP001391051"/>
    </source>
</evidence>
<dbReference type="EMBL" id="JAQQWE010000002">
    <property type="protein sequence ID" value="KAK7962863.1"/>
    <property type="molecule type" value="Genomic_DNA"/>
</dbReference>
<keyword evidence="2" id="KW-0479">Metal-binding</keyword>
<proteinExistence type="predicted"/>
<organism evidence="5 6">
    <name type="scientific">Apiospora aurea</name>
    <dbReference type="NCBI Taxonomy" id="335848"/>
    <lineage>
        <taxon>Eukaryota</taxon>
        <taxon>Fungi</taxon>
        <taxon>Dikarya</taxon>
        <taxon>Ascomycota</taxon>
        <taxon>Pezizomycotina</taxon>
        <taxon>Sordariomycetes</taxon>
        <taxon>Xylariomycetidae</taxon>
        <taxon>Amphisphaeriales</taxon>
        <taxon>Apiosporaceae</taxon>
        <taxon>Apiospora</taxon>
    </lineage>
</organism>
<dbReference type="InterPro" id="IPR051607">
    <property type="entry name" value="Metallo-dep_hydrolases"/>
</dbReference>
<dbReference type="SUPFAM" id="SSF51338">
    <property type="entry name" value="Composite domain of metallo-dependent hydrolases"/>
    <property type="match status" value="1"/>
</dbReference>
<dbReference type="GeneID" id="92072972"/>
<evidence type="ECO:0000256" key="1">
    <source>
        <dbReference type="ARBA" id="ARBA00001947"/>
    </source>
</evidence>
<dbReference type="Gene3D" id="2.30.40.10">
    <property type="entry name" value="Urease, subunit C, domain 1"/>
    <property type="match status" value="1"/>
</dbReference>
<dbReference type="PANTHER" id="PTHR11271:SF37">
    <property type="entry name" value="FAMILY PROTEIN, PUTATIVE (AFU_ORTHOLOGUE AFUA_4G00460)-RELATED"/>
    <property type="match status" value="1"/>
</dbReference>
<evidence type="ECO:0000256" key="2">
    <source>
        <dbReference type="ARBA" id="ARBA00022723"/>
    </source>
</evidence>
<dbReference type="Proteomes" id="UP001391051">
    <property type="component" value="Unassembled WGS sequence"/>
</dbReference>
<dbReference type="Gene3D" id="3.20.20.140">
    <property type="entry name" value="Metal-dependent hydrolases"/>
    <property type="match status" value="1"/>
</dbReference>
<evidence type="ECO:0000313" key="5">
    <source>
        <dbReference type="EMBL" id="KAK7962863.1"/>
    </source>
</evidence>
<evidence type="ECO:0000256" key="4">
    <source>
        <dbReference type="ARBA" id="ARBA00022833"/>
    </source>
</evidence>
<keyword evidence="6" id="KW-1185">Reference proteome</keyword>
<protein>
    <submittedName>
        <fullName evidence="5">Amidohydrolase</fullName>
    </submittedName>
</protein>
<name>A0ABR1QST2_9PEZI</name>
<keyword evidence="4" id="KW-0862">Zinc</keyword>
<gene>
    <name evidence="5" type="ORF">PG986_003688</name>
</gene>
<comment type="caution">
    <text evidence="5">The sequence shown here is derived from an EMBL/GenBank/DDBJ whole genome shotgun (WGS) entry which is preliminary data.</text>
</comment>
<dbReference type="RefSeq" id="XP_066704974.1">
    <property type="nucleotide sequence ID" value="XM_066839910.1"/>
</dbReference>
<reference evidence="5 6" key="1">
    <citation type="submission" date="2023-01" db="EMBL/GenBank/DDBJ databases">
        <title>Analysis of 21 Apiospora genomes using comparative genomics revels a genus with tremendous synthesis potential of carbohydrate active enzymes and secondary metabolites.</title>
        <authorList>
            <person name="Sorensen T."/>
        </authorList>
    </citation>
    <scope>NUCLEOTIDE SEQUENCE [LARGE SCALE GENOMIC DNA]</scope>
    <source>
        <strain evidence="5 6">CBS 24483</strain>
    </source>
</reference>
<keyword evidence="3" id="KW-0378">Hydrolase</keyword>
<dbReference type="SUPFAM" id="SSF51556">
    <property type="entry name" value="Metallo-dependent hydrolases"/>
    <property type="match status" value="1"/>
</dbReference>
<evidence type="ECO:0000256" key="3">
    <source>
        <dbReference type="ARBA" id="ARBA00022801"/>
    </source>
</evidence>
<comment type="cofactor">
    <cofactor evidence="1">
        <name>Zn(2+)</name>
        <dbReference type="ChEBI" id="CHEBI:29105"/>
    </cofactor>
</comment>
<sequence>MRIVLSCNSGLGLHACQFDEDQLHRFDMVPINSLPSVRISPEDLHRVGILNTSSPIDISHASQLCMSQYIPVTTESEMHYGHLILDQASLGVDTHMAFSNEILMQARFWLQSARYRVYAETMGRWQVPAQNPFSVNQAFLLATRNGGLAVKRDDLGAIRVAATADLVVWEGRSPVILGWTDPVAAVILHTSVGHIRHVLVDAEFRKRDGRPTDNRYYDEVQDRFLASARQDPVRGSQLIGPSSCK</sequence>
<accession>A0ABR1QST2</accession>
<dbReference type="PANTHER" id="PTHR11271">
    <property type="entry name" value="GUANINE DEAMINASE"/>
    <property type="match status" value="1"/>
</dbReference>
<dbReference type="InterPro" id="IPR011059">
    <property type="entry name" value="Metal-dep_hydrolase_composite"/>
</dbReference>